<dbReference type="OrthoDB" id="9775677at2"/>
<dbReference type="SUPFAM" id="SSF55486">
    <property type="entry name" value="Metalloproteases ('zincins'), catalytic domain"/>
    <property type="match status" value="1"/>
</dbReference>
<dbReference type="GO" id="GO:0016485">
    <property type="term" value="P:protein processing"/>
    <property type="evidence" value="ECO:0007669"/>
    <property type="project" value="TreeGrafter"/>
</dbReference>
<keyword evidence="8" id="KW-0732">Signal</keyword>
<protein>
    <submittedName>
        <fullName evidence="11">M13 family metallopeptidase</fullName>
    </submittedName>
</protein>
<evidence type="ECO:0000256" key="2">
    <source>
        <dbReference type="ARBA" id="ARBA00007357"/>
    </source>
</evidence>
<dbReference type="PANTHER" id="PTHR11733:SF167">
    <property type="entry name" value="FI17812P1-RELATED"/>
    <property type="match status" value="1"/>
</dbReference>
<name>A0A5C6LPG0_9BACT</name>
<organism evidence="11 12">
    <name type="scientific">Chitinophaga pinensis</name>
    <dbReference type="NCBI Taxonomy" id="79329"/>
    <lineage>
        <taxon>Bacteria</taxon>
        <taxon>Pseudomonadati</taxon>
        <taxon>Bacteroidota</taxon>
        <taxon>Chitinophagia</taxon>
        <taxon>Chitinophagales</taxon>
        <taxon>Chitinophagaceae</taxon>
        <taxon>Chitinophaga</taxon>
    </lineage>
</organism>
<keyword evidence="6" id="KW-0862">Zinc</keyword>
<dbReference type="InterPro" id="IPR042089">
    <property type="entry name" value="Peptidase_M13_dom_2"/>
</dbReference>
<feature type="domain" description="Peptidase M13 C-terminal" evidence="9">
    <location>
        <begin position="487"/>
        <end position="689"/>
    </location>
</feature>
<dbReference type="InterPro" id="IPR000718">
    <property type="entry name" value="Peptidase_M13"/>
</dbReference>
<reference evidence="11 12" key="1">
    <citation type="submission" date="2019-08" db="EMBL/GenBank/DDBJ databases">
        <title>Whole genome sequencing of chitin degrading bacteria Chitinophaga pinensis YS16.</title>
        <authorList>
            <person name="Singh R.P."/>
            <person name="Manchanda G."/>
            <person name="Maurya I.K."/>
            <person name="Joshi N.K."/>
            <person name="Srivastava A.K."/>
        </authorList>
    </citation>
    <scope>NUCLEOTIDE SEQUENCE [LARGE SCALE GENOMIC DNA]</scope>
    <source>
        <strain evidence="11 12">YS-16</strain>
    </source>
</reference>
<evidence type="ECO:0000256" key="5">
    <source>
        <dbReference type="ARBA" id="ARBA00022801"/>
    </source>
</evidence>
<feature type="domain" description="Peptidase M13 N-terminal" evidence="10">
    <location>
        <begin position="58"/>
        <end position="435"/>
    </location>
</feature>
<evidence type="ECO:0000313" key="11">
    <source>
        <dbReference type="EMBL" id="TWV99022.1"/>
    </source>
</evidence>
<dbReference type="AlphaFoldDB" id="A0A5C6LPG0"/>
<evidence type="ECO:0000256" key="3">
    <source>
        <dbReference type="ARBA" id="ARBA00022670"/>
    </source>
</evidence>
<dbReference type="Pfam" id="PF05649">
    <property type="entry name" value="Peptidase_M13_N"/>
    <property type="match status" value="1"/>
</dbReference>
<sequence length="692" mass="77229">MKSTYALQLPLLAAVTLMAACNGGNTTKQTQDTAAVAAADTTKVPAFEVSSIDSSAKPCEDFDQYVNGNWKKNNPIPSTESRWGAFNVLDRENKEVRLKGIILPLADQKDLKKGTEEQQISDFYRSFLDTATIEKLAVTPLQPYLDKINSIQTLADFAKVSGELEAIGLPGVINFAVEADARNSKMNALYQGQDGLSLGEKSYYERPDASTKEVRDEFVKHVDKQFTAAGFKEVDPGKTILAFETQVAKLQLSNVELRDPVVTYNKAHYSELKKLAPDYDWDAFTNAQGIKSDTLIIQNKAYVSKVSALLKSTPPETLKTWLRWQVLSHFAGFLNKQLDDENFHFFATVMRGTKQQRPRLERAIRATDGIMGMPLGKLFAKKYFPESSKQKVSEMIENVRAVYGERIDSLTWMSAATKEMAHKKLASFTYKIGYPDKWKDYSSIDIKPGNLVENIVAAAQYDHKEALNKIGKPVDKSEWGMTPQTVNAYYNPLNNEVVFPAGILQPPFFNANADDAINYGGIIAVIGHEFTHGFDDQGSQFDADGNLKNWWTDADRKNFMALAKRYISYFNGIEVQKGFYINGALTIGENIADLGGLTLAYSALEKSLKGKPEPALIDGFNWKQRFFLGWAQVWHANITDAALRNQIQTDPHSPARDRINGPLPHLKAFADAWGCTPGSKMVLSDDKKVVIW</sequence>
<dbReference type="Gene3D" id="1.10.1380.10">
    <property type="entry name" value="Neutral endopeptidase , domain2"/>
    <property type="match status" value="1"/>
</dbReference>
<dbReference type="CDD" id="cd08662">
    <property type="entry name" value="M13"/>
    <property type="match status" value="1"/>
</dbReference>
<dbReference type="Pfam" id="PF01431">
    <property type="entry name" value="Peptidase_M13"/>
    <property type="match status" value="1"/>
</dbReference>
<feature type="chain" id="PRO_5022993355" evidence="8">
    <location>
        <begin position="20"/>
        <end position="692"/>
    </location>
</feature>
<evidence type="ECO:0000256" key="6">
    <source>
        <dbReference type="ARBA" id="ARBA00022833"/>
    </source>
</evidence>
<dbReference type="PRINTS" id="PR00786">
    <property type="entry name" value="NEPRILYSIN"/>
</dbReference>
<keyword evidence="3" id="KW-0645">Protease</keyword>
<dbReference type="InterPro" id="IPR018497">
    <property type="entry name" value="Peptidase_M13_C"/>
</dbReference>
<evidence type="ECO:0000256" key="8">
    <source>
        <dbReference type="SAM" id="SignalP"/>
    </source>
</evidence>
<keyword evidence="4" id="KW-0479">Metal-binding</keyword>
<dbReference type="PROSITE" id="PS51885">
    <property type="entry name" value="NEPRILYSIN"/>
    <property type="match status" value="1"/>
</dbReference>
<feature type="signal peptide" evidence="8">
    <location>
        <begin position="1"/>
        <end position="19"/>
    </location>
</feature>
<comment type="caution">
    <text evidence="11">The sequence shown here is derived from an EMBL/GenBank/DDBJ whole genome shotgun (WGS) entry which is preliminary data.</text>
</comment>
<gene>
    <name evidence="11" type="ORF">FEF09_18370</name>
</gene>
<proteinExistence type="inferred from homology"/>
<comment type="similarity">
    <text evidence="2">Belongs to the peptidase M13 family.</text>
</comment>
<dbReference type="InterPro" id="IPR008753">
    <property type="entry name" value="Peptidase_M13_N"/>
</dbReference>
<dbReference type="Proteomes" id="UP000318815">
    <property type="component" value="Unassembled WGS sequence"/>
</dbReference>
<evidence type="ECO:0000259" key="9">
    <source>
        <dbReference type="Pfam" id="PF01431"/>
    </source>
</evidence>
<dbReference type="EMBL" id="VOHS01000019">
    <property type="protein sequence ID" value="TWV99022.1"/>
    <property type="molecule type" value="Genomic_DNA"/>
</dbReference>
<dbReference type="GO" id="GO:0046872">
    <property type="term" value="F:metal ion binding"/>
    <property type="evidence" value="ECO:0007669"/>
    <property type="project" value="UniProtKB-KW"/>
</dbReference>
<dbReference type="InterPro" id="IPR024079">
    <property type="entry name" value="MetalloPept_cat_dom_sf"/>
</dbReference>
<keyword evidence="7" id="KW-0482">Metalloprotease</keyword>
<keyword evidence="12" id="KW-1185">Reference proteome</keyword>
<evidence type="ECO:0000259" key="10">
    <source>
        <dbReference type="Pfam" id="PF05649"/>
    </source>
</evidence>
<dbReference type="PROSITE" id="PS51257">
    <property type="entry name" value="PROKAR_LIPOPROTEIN"/>
    <property type="match status" value="1"/>
</dbReference>
<keyword evidence="5" id="KW-0378">Hydrolase</keyword>
<evidence type="ECO:0000313" key="12">
    <source>
        <dbReference type="Proteomes" id="UP000318815"/>
    </source>
</evidence>
<evidence type="ECO:0000256" key="1">
    <source>
        <dbReference type="ARBA" id="ARBA00001947"/>
    </source>
</evidence>
<evidence type="ECO:0000256" key="7">
    <source>
        <dbReference type="ARBA" id="ARBA00023049"/>
    </source>
</evidence>
<dbReference type="GO" id="GO:0005886">
    <property type="term" value="C:plasma membrane"/>
    <property type="evidence" value="ECO:0007669"/>
    <property type="project" value="TreeGrafter"/>
</dbReference>
<dbReference type="Gene3D" id="3.40.390.10">
    <property type="entry name" value="Collagenase (Catalytic Domain)"/>
    <property type="match status" value="1"/>
</dbReference>
<dbReference type="GO" id="GO:0004222">
    <property type="term" value="F:metalloendopeptidase activity"/>
    <property type="evidence" value="ECO:0007669"/>
    <property type="project" value="InterPro"/>
</dbReference>
<evidence type="ECO:0000256" key="4">
    <source>
        <dbReference type="ARBA" id="ARBA00022723"/>
    </source>
</evidence>
<comment type="cofactor">
    <cofactor evidence="1">
        <name>Zn(2+)</name>
        <dbReference type="ChEBI" id="CHEBI:29105"/>
    </cofactor>
</comment>
<dbReference type="RefSeq" id="WP_146306466.1">
    <property type="nucleotide sequence ID" value="NZ_VOHS01000019.1"/>
</dbReference>
<accession>A0A5C6LPG0</accession>
<dbReference type="PANTHER" id="PTHR11733">
    <property type="entry name" value="ZINC METALLOPROTEASE FAMILY M13 NEPRILYSIN-RELATED"/>
    <property type="match status" value="1"/>
</dbReference>